<dbReference type="InterPro" id="IPR051323">
    <property type="entry name" value="AtsK-like"/>
</dbReference>
<dbReference type="GO" id="GO:0006790">
    <property type="term" value="P:sulfur compound metabolic process"/>
    <property type="evidence" value="ECO:0007669"/>
    <property type="project" value="TreeGrafter"/>
</dbReference>
<organism evidence="7 8">
    <name type="scientific">Advenella kashmirensis</name>
    <dbReference type="NCBI Taxonomy" id="310575"/>
    <lineage>
        <taxon>Bacteria</taxon>
        <taxon>Pseudomonadati</taxon>
        <taxon>Pseudomonadota</taxon>
        <taxon>Betaproteobacteria</taxon>
        <taxon>Burkholderiales</taxon>
        <taxon>Alcaligenaceae</taxon>
    </lineage>
</organism>
<dbReference type="AlphaFoldDB" id="A0A356LL29"/>
<dbReference type="Gene3D" id="3.60.130.10">
    <property type="entry name" value="Clavaminate synthase-like"/>
    <property type="match status" value="1"/>
</dbReference>
<dbReference type="PANTHER" id="PTHR30468:SF1">
    <property type="entry name" value="ALPHA-KETOGLUTARATE-DEPENDENT SULFONATE DIOXYGENASE"/>
    <property type="match status" value="1"/>
</dbReference>
<sequence>MEIRKLTGTIGAEIFGLDVSKPFSSAILADVRQALLDHCVIFFRDQELSMQEHIAFVQQFGEISTSPVYKTLESHPQIMPVIKEATDTGIIGDTWHTDETYQEMPPLGSVLYARQVPSFGGDTLWCNLYRAYENLSDSMKKLLEDMSAIHTNEYLTGNVAARNEGRSTKLLETVGVNYVAHPVIRTHEETQRKCLFINRPFTHAFEGMTREESLPLLNYLYDHSTKPENTCRFRWQKGSIAFWDNRCTMHYAINDYPGQRREMHRITVKGVKPQ</sequence>
<dbReference type="EMBL" id="DOEK01000040">
    <property type="protein sequence ID" value="HBP31602.1"/>
    <property type="molecule type" value="Genomic_DNA"/>
</dbReference>
<dbReference type="Proteomes" id="UP000264036">
    <property type="component" value="Unassembled WGS sequence"/>
</dbReference>
<dbReference type="InterPro" id="IPR003819">
    <property type="entry name" value="TauD/TfdA-like"/>
</dbReference>
<gene>
    <name evidence="7" type="ORF">DD666_19595</name>
</gene>
<dbReference type="GO" id="GO:0000908">
    <property type="term" value="F:taurine dioxygenase activity"/>
    <property type="evidence" value="ECO:0007669"/>
    <property type="project" value="TreeGrafter"/>
</dbReference>
<evidence type="ECO:0000259" key="6">
    <source>
        <dbReference type="Pfam" id="PF02668"/>
    </source>
</evidence>
<dbReference type="PANTHER" id="PTHR30468">
    <property type="entry name" value="ALPHA-KETOGLUTARATE-DEPENDENT SULFONATE DIOXYGENASE"/>
    <property type="match status" value="1"/>
</dbReference>
<proteinExistence type="inferred from homology"/>
<evidence type="ECO:0000256" key="5">
    <source>
        <dbReference type="ARBA" id="ARBA00023004"/>
    </source>
</evidence>
<dbReference type="GO" id="GO:0005737">
    <property type="term" value="C:cytoplasm"/>
    <property type="evidence" value="ECO:0007669"/>
    <property type="project" value="TreeGrafter"/>
</dbReference>
<evidence type="ECO:0000256" key="2">
    <source>
        <dbReference type="ARBA" id="ARBA00022723"/>
    </source>
</evidence>
<dbReference type="GO" id="GO:0046872">
    <property type="term" value="F:metal ion binding"/>
    <property type="evidence" value="ECO:0007669"/>
    <property type="project" value="UniProtKB-KW"/>
</dbReference>
<dbReference type="SUPFAM" id="SSF51197">
    <property type="entry name" value="Clavaminate synthase-like"/>
    <property type="match status" value="1"/>
</dbReference>
<keyword evidence="3 7" id="KW-0223">Dioxygenase</keyword>
<comment type="caution">
    <text evidence="7">The sequence shown here is derived from an EMBL/GenBank/DDBJ whole genome shotgun (WGS) entry which is preliminary data.</text>
</comment>
<protein>
    <submittedName>
        <fullName evidence="7">Taurine dioxygenase</fullName>
    </submittedName>
</protein>
<keyword evidence="4" id="KW-0560">Oxidoreductase</keyword>
<evidence type="ECO:0000256" key="1">
    <source>
        <dbReference type="ARBA" id="ARBA00005896"/>
    </source>
</evidence>
<evidence type="ECO:0000256" key="3">
    <source>
        <dbReference type="ARBA" id="ARBA00022964"/>
    </source>
</evidence>
<reference evidence="7 8" key="1">
    <citation type="journal article" date="2018" name="Nat. Biotechnol.">
        <title>A standardized bacterial taxonomy based on genome phylogeny substantially revises the tree of life.</title>
        <authorList>
            <person name="Parks D.H."/>
            <person name="Chuvochina M."/>
            <person name="Waite D.W."/>
            <person name="Rinke C."/>
            <person name="Skarshewski A."/>
            <person name="Chaumeil P.A."/>
            <person name="Hugenholtz P."/>
        </authorList>
    </citation>
    <scope>NUCLEOTIDE SEQUENCE [LARGE SCALE GENOMIC DNA]</scope>
    <source>
        <strain evidence="7">UBA10707</strain>
    </source>
</reference>
<dbReference type="Pfam" id="PF02668">
    <property type="entry name" value="TauD"/>
    <property type="match status" value="1"/>
</dbReference>
<keyword evidence="5" id="KW-0408">Iron</keyword>
<accession>A0A356LL29</accession>
<feature type="domain" description="TauD/TfdA-like" evidence="6">
    <location>
        <begin position="2"/>
        <end position="267"/>
    </location>
</feature>
<comment type="similarity">
    <text evidence="1">Belongs to the TfdA dioxygenase family.</text>
</comment>
<evidence type="ECO:0000313" key="7">
    <source>
        <dbReference type="EMBL" id="HBP31602.1"/>
    </source>
</evidence>
<dbReference type="InterPro" id="IPR042098">
    <property type="entry name" value="TauD-like_sf"/>
</dbReference>
<evidence type="ECO:0000313" key="8">
    <source>
        <dbReference type="Proteomes" id="UP000264036"/>
    </source>
</evidence>
<name>A0A356LL29_9BURK</name>
<keyword evidence="2" id="KW-0479">Metal-binding</keyword>
<evidence type="ECO:0000256" key="4">
    <source>
        <dbReference type="ARBA" id="ARBA00023002"/>
    </source>
</evidence>